<keyword evidence="4" id="KW-0479">Metal-binding</keyword>
<proteinExistence type="inferred from homology"/>
<dbReference type="PIRSF" id="PIRSF006806">
    <property type="entry name" value="FTHF_cligase"/>
    <property type="match status" value="1"/>
</dbReference>
<keyword evidence="3 4" id="KW-0067">ATP-binding</keyword>
<dbReference type="InterPro" id="IPR024185">
    <property type="entry name" value="FTHF_cligase-like_sf"/>
</dbReference>
<dbReference type="RefSeq" id="WP_017797038.1">
    <property type="nucleotide sequence ID" value="NZ_BSKO01000001.1"/>
</dbReference>
<keyword evidence="4" id="KW-0460">Magnesium</keyword>
<dbReference type="PANTHER" id="PTHR23407">
    <property type="entry name" value="ATPASE INHIBITOR/5-FORMYLTETRAHYDROFOLATE CYCLO-LIGASE"/>
    <property type="match status" value="1"/>
</dbReference>
<sequence>MRKQILRKNMIQQLKKLPEDERNAIQLSQQQLLFQSSLWKNALTIGITVSKGFEWDTKQIIRQGWKENKIIAIPKCNPFDKTMTYHQITTFEQLEVVYAGIEEPVIELTSPVKNEILDLCIVPGIVFDKNGYRIGFGGGYYDRMLPSIKAPTLSICSELQIVSSLPKESHDLPVDYLLTEKLIFLCISKSF</sequence>
<keyword evidence="2 4" id="KW-0547">Nucleotide-binding</keyword>
<evidence type="ECO:0000313" key="6">
    <source>
        <dbReference type="Proteomes" id="UP001275436"/>
    </source>
</evidence>
<name>A0ABQ5TI79_9BACI</name>
<evidence type="ECO:0000256" key="2">
    <source>
        <dbReference type="ARBA" id="ARBA00022741"/>
    </source>
</evidence>
<evidence type="ECO:0000256" key="4">
    <source>
        <dbReference type="RuleBase" id="RU361279"/>
    </source>
</evidence>
<dbReference type="EMBL" id="BSKO01000001">
    <property type="protein sequence ID" value="GLO66579.1"/>
    <property type="molecule type" value="Genomic_DNA"/>
</dbReference>
<evidence type="ECO:0000313" key="5">
    <source>
        <dbReference type="EMBL" id="GLO66579.1"/>
    </source>
</evidence>
<comment type="similarity">
    <text evidence="1 4">Belongs to the 5-formyltetrahydrofolate cyclo-ligase family.</text>
</comment>
<reference evidence="5 6" key="1">
    <citation type="submission" date="2023-02" db="EMBL/GenBank/DDBJ databases">
        <title>Oceanobacillus kimchii IFOP_LL358 isolated form Alexandrium catenella lab strain.</title>
        <authorList>
            <person name="Gajardo G."/>
            <person name="Ueki S."/>
            <person name="Maruyama F."/>
        </authorList>
    </citation>
    <scope>NUCLEOTIDE SEQUENCE [LARGE SCALE GENOMIC DNA]</scope>
    <source>
        <strain evidence="5 6">IFOP_LL358</strain>
    </source>
</reference>
<dbReference type="InterPro" id="IPR037171">
    <property type="entry name" value="NagB/RpiA_transferase-like"/>
</dbReference>
<dbReference type="SUPFAM" id="SSF100950">
    <property type="entry name" value="NagB/RpiA/CoA transferase-like"/>
    <property type="match status" value="1"/>
</dbReference>
<dbReference type="Proteomes" id="UP001275436">
    <property type="component" value="Unassembled WGS sequence"/>
</dbReference>
<accession>A0ABQ5TI79</accession>
<comment type="cofactor">
    <cofactor evidence="4">
        <name>Mg(2+)</name>
        <dbReference type="ChEBI" id="CHEBI:18420"/>
    </cofactor>
</comment>
<dbReference type="EC" id="6.3.3.2" evidence="4"/>
<protein>
    <recommendedName>
        <fullName evidence="4">5-formyltetrahydrofolate cyclo-ligase</fullName>
        <ecNumber evidence="4">6.3.3.2</ecNumber>
    </recommendedName>
</protein>
<dbReference type="NCBIfam" id="TIGR02727">
    <property type="entry name" value="MTHFS_bact"/>
    <property type="match status" value="1"/>
</dbReference>
<keyword evidence="6" id="KW-1185">Reference proteome</keyword>
<gene>
    <name evidence="5" type="primary">yqgN</name>
    <name evidence="5" type="ORF">MACH08_23630</name>
</gene>
<dbReference type="InterPro" id="IPR002698">
    <property type="entry name" value="FTHF_cligase"/>
</dbReference>
<evidence type="ECO:0000256" key="1">
    <source>
        <dbReference type="ARBA" id="ARBA00010638"/>
    </source>
</evidence>
<dbReference type="PANTHER" id="PTHR23407:SF1">
    <property type="entry name" value="5-FORMYLTETRAHYDROFOLATE CYCLO-LIGASE"/>
    <property type="match status" value="1"/>
</dbReference>
<comment type="caution">
    <text evidence="5">The sequence shown here is derived from an EMBL/GenBank/DDBJ whole genome shotgun (WGS) entry which is preliminary data.</text>
</comment>
<organism evidence="5 6">
    <name type="scientific">Oceanobacillus kimchii</name>
    <dbReference type="NCBI Taxonomy" id="746691"/>
    <lineage>
        <taxon>Bacteria</taxon>
        <taxon>Bacillati</taxon>
        <taxon>Bacillota</taxon>
        <taxon>Bacilli</taxon>
        <taxon>Bacillales</taxon>
        <taxon>Bacillaceae</taxon>
        <taxon>Oceanobacillus</taxon>
    </lineage>
</organism>
<comment type="catalytic activity">
    <reaction evidence="4">
        <text>(6S)-5-formyl-5,6,7,8-tetrahydrofolate + ATP = (6R)-5,10-methenyltetrahydrofolate + ADP + phosphate</text>
        <dbReference type="Rhea" id="RHEA:10488"/>
        <dbReference type="ChEBI" id="CHEBI:30616"/>
        <dbReference type="ChEBI" id="CHEBI:43474"/>
        <dbReference type="ChEBI" id="CHEBI:57455"/>
        <dbReference type="ChEBI" id="CHEBI:57457"/>
        <dbReference type="ChEBI" id="CHEBI:456216"/>
        <dbReference type="EC" id="6.3.3.2"/>
    </reaction>
</comment>
<dbReference type="Pfam" id="PF01812">
    <property type="entry name" value="5-FTHF_cyc-lig"/>
    <property type="match status" value="1"/>
</dbReference>
<evidence type="ECO:0000256" key="3">
    <source>
        <dbReference type="ARBA" id="ARBA00022840"/>
    </source>
</evidence>
<dbReference type="Gene3D" id="3.40.50.10420">
    <property type="entry name" value="NagB/RpiA/CoA transferase-like"/>
    <property type="match status" value="1"/>
</dbReference>